<feature type="region of interest" description="Disordered" evidence="1">
    <location>
        <begin position="227"/>
        <end position="308"/>
    </location>
</feature>
<feature type="compositionally biased region" description="Basic and acidic residues" evidence="1">
    <location>
        <begin position="258"/>
        <end position="288"/>
    </location>
</feature>
<dbReference type="Pfam" id="PF00027">
    <property type="entry name" value="cNMP_binding"/>
    <property type="match status" value="1"/>
</dbReference>
<evidence type="ECO:0000313" key="3">
    <source>
        <dbReference type="EMBL" id="CAK0844545.1"/>
    </source>
</evidence>
<evidence type="ECO:0000313" key="4">
    <source>
        <dbReference type="Proteomes" id="UP001189429"/>
    </source>
</evidence>
<evidence type="ECO:0000259" key="2">
    <source>
        <dbReference type="PROSITE" id="PS50042"/>
    </source>
</evidence>
<dbReference type="InterPro" id="IPR018488">
    <property type="entry name" value="cNMP-bd_CS"/>
</dbReference>
<dbReference type="CDD" id="cd00038">
    <property type="entry name" value="CAP_ED"/>
    <property type="match status" value="1"/>
</dbReference>
<dbReference type="Gene3D" id="2.60.120.10">
    <property type="entry name" value="Jelly Rolls"/>
    <property type="match status" value="1"/>
</dbReference>
<gene>
    <name evidence="3" type="ORF">PCOR1329_LOCUS38621</name>
</gene>
<dbReference type="EMBL" id="CAUYUJ010014673">
    <property type="protein sequence ID" value="CAK0844545.1"/>
    <property type="molecule type" value="Genomic_DNA"/>
</dbReference>
<dbReference type="Proteomes" id="UP001189429">
    <property type="component" value="Unassembled WGS sequence"/>
</dbReference>
<dbReference type="InterPro" id="IPR014710">
    <property type="entry name" value="RmlC-like_jellyroll"/>
</dbReference>
<protein>
    <recommendedName>
        <fullName evidence="2">Cyclic nucleotide-binding domain-containing protein</fullName>
    </recommendedName>
</protein>
<organism evidence="3 4">
    <name type="scientific">Prorocentrum cordatum</name>
    <dbReference type="NCBI Taxonomy" id="2364126"/>
    <lineage>
        <taxon>Eukaryota</taxon>
        <taxon>Sar</taxon>
        <taxon>Alveolata</taxon>
        <taxon>Dinophyceae</taxon>
        <taxon>Prorocentrales</taxon>
        <taxon>Prorocentraceae</taxon>
        <taxon>Prorocentrum</taxon>
    </lineage>
</organism>
<name>A0ABN9TFE4_9DINO</name>
<keyword evidence="4" id="KW-1185">Reference proteome</keyword>
<comment type="caution">
    <text evidence="3">The sequence shown here is derived from an EMBL/GenBank/DDBJ whole genome shotgun (WGS) entry which is preliminary data.</text>
</comment>
<proteinExistence type="predicted"/>
<accession>A0ABN9TFE4</accession>
<dbReference type="PROSITE" id="PS50042">
    <property type="entry name" value="CNMP_BINDING_3"/>
    <property type="match status" value="1"/>
</dbReference>
<dbReference type="InterPro" id="IPR000595">
    <property type="entry name" value="cNMP-bd_dom"/>
</dbReference>
<evidence type="ECO:0000256" key="1">
    <source>
        <dbReference type="SAM" id="MobiDB-lite"/>
    </source>
</evidence>
<dbReference type="SUPFAM" id="SSF51206">
    <property type="entry name" value="cAMP-binding domain-like"/>
    <property type="match status" value="1"/>
</dbReference>
<dbReference type="PROSITE" id="PS00889">
    <property type="entry name" value="CNMP_BINDING_2"/>
    <property type="match status" value="1"/>
</dbReference>
<feature type="compositionally biased region" description="Low complexity" evidence="1">
    <location>
        <begin position="227"/>
        <end position="243"/>
    </location>
</feature>
<reference evidence="3" key="1">
    <citation type="submission" date="2023-10" db="EMBL/GenBank/DDBJ databases">
        <authorList>
            <person name="Chen Y."/>
            <person name="Shah S."/>
            <person name="Dougan E. K."/>
            <person name="Thang M."/>
            <person name="Chan C."/>
        </authorList>
    </citation>
    <scope>NUCLEOTIDE SEQUENCE [LARGE SCALE GENOMIC DNA]</scope>
</reference>
<feature type="domain" description="Cyclic nucleotide-binding" evidence="2">
    <location>
        <begin position="10"/>
        <end position="71"/>
    </location>
</feature>
<sequence>MAASTATGQHNGDKGRELFFMFRGKAGVFVGTQPPVLGRDEEVATYVAGNYFGELGVLTGKPRAAWIVARTYAVCSVLLPSAIEELGQKCPGAFTILVQSMVKSYKLKPSMSLEDVSALLDERFGSIEEAFDWFCKCGEDRCEDEMGSRAFDEALRRLKVPELDRKIFWAEMDSENRGSVTHAQFSANFMVREFHVAAKPPRKQSKAAAGPPAVAAREDDISAWLASLRSHPPSPSSSSVRPPGDLGGLQARRRRRADRPSCREVLGELAKSREQGRRLQEQIREARRAWTCAASADDGPPRQPPPGG</sequence>
<dbReference type="InterPro" id="IPR018490">
    <property type="entry name" value="cNMP-bd_dom_sf"/>
</dbReference>